<evidence type="ECO:0000313" key="10">
    <source>
        <dbReference type="EMBL" id="MRG93983.1"/>
    </source>
</evidence>
<dbReference type="Pfam" id="PF03600">
    <property type="entry name" value="CitMHS"/>
    <property type="match status" value="1"/>
</dbReference>
<keyword evidence="4" id="KW-1003">Cell membrane</keyword>
<feature type="transmembrane region" description="Helical" evidence="8">
    <location>
        <begin position="66"/>
        <end position="85"/>
    </location>
</feature>
<dbReference type="EMBL" id="WJIE01000005">
    <property type="protein sequence ID" value="MRG93983.1"/>
    <property type="molecule type" value="Genomic_DNA"/>
</dbReference>
<evidence type="ECO:0000256" key="7">
    <source>
        <dbReference type="ARBA" id="ARBA00023136"/>
    </source>
</evidence>
<comment type="subcellular location">
    <subcellularLocation>
        <location evidence="1">Cell membrane</location>
        <topology evidence="1">Multi-pass membrane protein</topology>
    </subcellularLocation>
</comment>
<evidence type="ECO:0000259" key="9">
    <source>
        <dbReference type="Pfam" id="PF03600"/>
    </source>
</evidence>
<dbReference type="GO" id="GO:0015105">
    <property type="term" value="F:arsenite transmembrane transporter activity"/>
    <property type="evidence" value="ECO:0007669"/>
    <property type="project" value="InterPro"/>
</dbReference>
<dbReference type="GO" id="GO:0005886">
    <property type="term" value="C:plasma membrane"/>
    <property type="evidence" value="ECO:0007669"/>
    <property type="project" value="UniProtKB-SubCell"/>
</dbReference>
<dbReference type="PANTHER" id="PTHR43302:SF5">
    <property type="entry name" value="TRANSPORTER ARSB-RELATED"/>
    <property type="match status" value="1"/>
</dbReference>
<keyword evidence="5 8" id="KW-0812">Transmembrane</keyword>
<feature type="transmembrane region" description="Helical" evidence="8">
    <location>
        <begin position="319"/>
        <end position="342"/>
    </location>
</feature>
<reference evidence="10 11" key="1">
    <citation type="submission" date="2019-10" db="EMBL/GenBank/DDBJ databases">
        <title>A soil myxobacterium in the family Polyangiaceae.</title>
        <authorList>
            <person name="Li Y."/>
            <person name="Wang J."/>
        </authorList>
    </citation>
    <scope>NUCLEOTIDE SEQUENCE [LARGE SCALE GENOMIC DNA]</scope>
    <source>
        <strain evidence="10 11">DSM 14734</strain>
    </source>
</reference>
<keyword evidence="11" id="KW-1185">Reference proteome</keyword>
<dbReference type="PRINTS" id="PR00758">
    <property type="entry name" value="ARSENICPUMP"/>
</dbReference>
<dbReference type="AlphaFoldDB" id="A0A6N7PPR7"/>
<dbReference type="InterPro" id="IPR004680">
    <property type="entry name" value="Cit_transptr-like_dom"/>
</dbReference>
<evidence type="ECO:0000256" key="6">
    <source>
        <dbReference type="ARBA" id="ARBA00022989"/>
    </source>
</evidence>
<dbReference type="RefSeq" id="WP_153820820.1">
    <property type="nucleotide sequence ID" value="NZ_WJIE01000005.1"/>
</dbReference>
<keyword evidence="3" id="KW-0813">Transport</keyword>
<keyword evidence="6 8" id="KW-1133">Transmembrane helix</keyword>
<evidence type="ECO:0000256" key="3">
    <source>
        <dbReference type="ARBA" id="ARBA00022448"/>
    </source>
</evidence>
<dbReference type="PANTHER" id="PTHR43302">
    <property type="entry name" value="TRANSPORTER ARSB-RELATED"/>
    <property type="match status" value="1"/>
</dbReference>
<evidence type="ECO:0000313" key="11">
    <source>
        <dbReference type="Proteomes" id="UP000440224"/>
    </source>
</evidence>
<accession>A0A6N7PPR7</accession>
<feature type="transmembrane region" description="Helical" evidence="8">
    <location>
        <begin position="231"/>
        <end position="264"/>
    </location>
</feature>
<feature type="transmembrane region" description="Helical" evidence="8">
    <location>
        <begin position="180"/>
        <end position="203"/>
    </location>
</feature>
<feature type="transmembrane region" description="Helical" evidence="8">
    <location>
        <begin position="392"/>
        <end position="416"/>
    </location>
</feature>
<keyword evidence="7 8" id="KW-0472">Membrane</keyword>
<evidence type="ECO:0000256" key="5">
    <source>
        <dbReference type="ARBA" id="ARBA00022692"/>
    </source>
</evidence>
<feature type="transmembrane region" description="Helical" evidence="8">
    <location>
        <begin position="30"/>
        <end position="46"/>
    </location>
</feature>
<gene>
    <name evidence="10" type="ORF">GF068_18975</name>
</gene>
<feature type="domain" description="Citrate transporter-like" evidence="9">
    <location>
        <begin position="14"/>
        <end position="365"/>
    </location>
</feature>
<comment type="caution">
    <text evidence="10">The sequence shown here is derived from an EMBL/GenBank/DDBJ whole genome shotgun (WGS) entry which is preliminary data.</text>
</comment>
<evidence type="ECO:0000256" key="4">
    <source>
        <dbReference type="ARBA" id="ARBA00022475"/>
    </source>
</evidence>
<feature type="transmembrane region" description="Helical" evidence="8">
    <location>
        <begin position="276"/>
        <end position="294"/>
    </location>
</feature>
<organism evidence="10 11">
    <name type="scientific">Polyangium spumosum</name>
    <dbReference type="NCBI Taxonomy" id="889282"/>
    <lineage>
        <taxon>Bacteria</taxon>
        <taxon>Pseudomonadati</taxon>
        <taxon>Myxococcota</taxon>
        <taxon>Polyangia</taxon>
        <taxon>Polyangiales</taxon>
        <taxon>Polyangiaceae</taxon>
        <taxon>Polyangium</taxon>
    </lineage>
</organism>
<comment type="similarity">
    <text evidence="2">Belongs to the CitM (TC 2.A.11) transporter family.</text>
</comment>
<name>A0A6N7PPR7_9BACT</name>
<dbReference type="OrthoDB" id="9765532at2"/>
<feature type="transmembrane region" description="Helical" evidence="8">
    <location>
        <begin position="106"/>
        <end position="130"/>
    </location>
</feature>
<dbReference type="InterPro" id="IPR000802">
    <property type="entry name" value="Arsenical_pump_ArsB"/>
</dbReference>
<proteinExistence type="inferred from homology"/>
<evidence type="ECO:0000256" key="1">
    <source>
        <dbReference type="ARBA" id="ARBA00004651"/>
    </source>
</evidence>
<protein>
    <submittedName>
        <fullName evidence="10">Arsenic transporter</fullName>
    </submittedName>
</protein>
<dbReference type="Proteomes" id="UP000440224">
    <property type="component" value="Unassembled WGS sequence"/>
</dbReference>
<feature type="transmembrane region" description="Helical" evidence="8">
    <location>
        <begin position="142"/>
        <end position="160"/>
    </location>
</feature>
<evidence type="ECO:0000256" key="2">
    <source>
        <dbReference type="ARBA" id="ARBA00009843"/>
    </source>
</evidence>
<feature type="transmembrane region" description="Helical" evidence="8">
    <location>
        <begin position="354"/>
        <end position="380"/>
    </location>
</feature>
<sequence length="418" mass="43170">MSHLPTLVVFVATYALIAFRRLSLLPIGRPGGALAGACVMVVLASIEPRWGIDAEAAFAAVEPNTIGLLLGMMLLSAALAEAGFFERAASFLLTRQPSPVGLLYGTTLASGVLSAVLVNDPVCVLFAPVVDATARRAGLPRVPYLLALAMGANAGSAMTLAGNPQNMLVAHLSGLSYRDYLLRGGPAGFLALLVTAATLHFLFRKRLVVSSATTPVEPAAIAAPRSRGELALALVVLLGVSIAFLAGANLAFAALTGAAALLVLRRRDPTSLFSGVTWTVLVFFGALFIVAAAFQRTGLVDEALAAARPYIPADPGASMVALSAMFTLGCQVVSNVPFILLAEPMIRTLPDPTLAWTVTAIATTLAGNLTLLGSVANIIVVEAAHAEDEIGFVTYLRAGLPVTITSMIVAIGYLLLAG</sequence>
<evidence type="ECO:0000256" key="8">
    <source>
        <dbReference type="SAM" id="Phobius"/>
    </source>
</evidence>